<name>A0A430A2G9_9ENTE</name>
<reference evidence="2 3" key="1">
    <citation type="submission" date="2017-05" db="EMBL/GenBank/DDBJ databases">
        <title>Vagococcus spp. assemblies.</title>
        <authorList>
            <person name="Gulvik C.A."/>
        </authorList>
    </citation>
    <scope>NUCLEOTIDE SEQUENCE [LARGE SCALE GENOMIC DNA]</scope>
    <source>
        <strain evidence="2 3">SS1995</strain>
    </source>
</reference>
<gene>
    <name evidence="2" type="ORF">CBF37_01205</name>
</gene>
<evidence type="ECO:0000313" key="2">
    <source>
        <dbReference type="EMBL" id="RSU00659.1"/>
    </source>
</evidence>
<feature type="region of interest" description="Disordered" evidence="1">
    <location>
        <begin position="1"/>
        <end position="24"/>
    </location>
</feature>
<keyword evidence="3" id="KW-1185">Reference proteome</keyword>
<sequence length="89" mass="11083">MNYKTSEAERKAKREYRQRNKDQERIATYRRTTKGYLTKHATFFELIDFQRYIFARINELIDSPEYNSDDKAELEKMYREVLDEFQRRE</sequence>
<evidence type="ECO:0000256" key="1">
    <source>
        <dbReference type="SAM" id="MobiDB-lite"/>
    </source>
</evidence>
<dbReference type="OrthoDB" id="2200123at2"/>
<accession>A0A430A2G9</accession>
<evidence type="ECO:0000313" key="3">
    <source>
        <dbReference type="Proteomes" id="UP000287857"/>
    </source>
</evidence>
<comment type="caution">
    <text evidence="2">The sequence shown here is derived from an EMBL/GenBank/DDBJ whole genome shotgun (WGS) entry which is preliminary data.</text>
</comment>
<dbReference type="Proteomes" id="UP000287857">
    <property type="component" value="Unassembled WGS sequence"/>
</dbReference>
<organism evidence="2 3">
    <name type="scientific">Vagococcus vulneris</name>
    <dbReference type="NCBI Taxonomy" id="1977869"/>
    <lineage>
        <taxon>Bacteria</taxon>
        <taxon>Bacillati</taxon>
        <taxon>Bacillota</taxon>
        <taxon>Bacilli</taxon>
        <taxon>Lactobacillales</taxon>
        <taxon>Enterococcaceae</taxon>
        <taxon>Vagococcus</taxon>
    </lineage>
</organism>
<dbReference type="AlphaFoldDB" id="A0A430A2G9"/>
<dbReference type="RefSeq" id="WP_002350176.1">
    <property type="nucleotide sequence ID" value="NZ_NGJS01000001.1"/>
</dbReference>
<dbReference type="EMBL" id="NGJS01000001">
    <property type="protein sequence ID" value="RSU00659.1"/>
    <property type="molecule type" value="Genomic_DNA"/>
</dbReference>
<proteinExistence type="predicted"/>
<protein>
    <submittedName>
        <fullName evidence="2">Uncharacterized protein</fullName>
    </submittedName>
</protein>